<dbReference type="EMBL" id="JASJQH010001099">
    <property type="protein sequence ID" value="KAK9762082.1"/>
    <property type="molecule type" value="Genomic_DNA"/>
</dbReference>
<name>A0ABR2WKQ6_9FUNG</name>
<proteinExistence type="predicted"/>
<feature type="region of interest" description="Disordered" evidence="2">
    <location>
        <begin position="1"/>
        <end position="60"/>
    </location>
</feature>
<accession>A0ABR2WKQ6</accession>
<comment type="caution">
    <text evidence="3">The sequence shown here is derived from an EMBL/GenBank/DDBJ whole genome shotgun (WGS) entry which is preliminary data.</text>
</comment>
<organism evidence="3 4">
    <name type="scientific">Basidiobolus ranarum</name>
    <dbReference type="NCBI Taxonomy" id="34480"/>
    <lineage>
        <taxon>Eukaryota</taxon>
        <taxon>Fungi</taxon>
        <taxon>Fungi incertae sedis</taxon>
        <taxon>Zoopagomycota</taxon>
        <taxon>Entomophthoromycotina</taxon>
        <taxon>Basidiobolomycetes</taxon>
        <taxon>Basidiobolales</taxon>
        <taxon>Basidiobolaceae</taxon>
        <taxon>Basidiobolus</taxon>
    </lineage>
</organism>
<dbReference type="Proteomes" id="UP001479436">
    <property type="component" value="Unassembled WGS sequence"/>
</dbReference>
<feature type="coiled-coil region" evidence="1">
    <location>
        <begin position="70"/>
        <end position="101"/>
    </location>
</feature>
<protein>
    <submittedName>
        <fullName evidence="3">Uncharacterized protein</fullName>
    </submittedName>
</protein>
<gene>
    <name evidence="3" type="ORF">K7432_012518</name>
</gene>
<sequence length="114" mass="13642">MSNSQSNAHQILESMESNHGDSQLSDVSYISPRHSPVPLSTEKRKWQDLPEHPCGVSQTQRSEEYMNFLQKKHQDRMELLKQKLERRERHRQKKIKIQERQVEMMSALLEFLKR</sequence>
<evidence type="ECO:0000256" key="1">
    <source>
        <dbReference type="SAM" id="Coils"/>
    </source>
</evidence>
<reference evidence="3 4" key="1">
    <citation type="submission" date="2023-04" db="EMBL/GenBank/DDBJ databases">
        <title>Genome of Basidiobolus ranarum AG-B5.</title>
        <authorList>
            <person name="Stajich J.E."/>
            <person name="Carter-House D."/>
            <person name="Gryganskyi A."/>
        </authorList>
    </citation>
    <scope>NUCLEOTIDE SEQUENCE [LARGE SCALE GENOMIC DNA]</scope>
    <source>
        <strain evidence="3 4">AG-B5</strain>
    </source>
</reference>
<feature type="compositionally biased region" description="Polar residues" evidence="2">
    <location>
        <begin position="1"/>
        <end position="28"/>
    </location>
</feature>
<evidence type="ECO:0000313" key="4">
    <source>
        <dbReference type="Proteomes" id="UP001479436"/>
    </source>
</evidence>
<keyword evidence="1" id="KW-0175">Coiled coil</keyword>
<evidence type="ECO:0000256" key="2">
    <source>
        <dbReference type="SAM" id="MobiDB-lite"/>
    </source>
</evidence>
<keyword evidence="4" id="KW-1185">Reference proteome</keyword>
<evidence type="ECO:0000313" key="3">
    <source>
        <dbReference type="EMBL" id="KAK9762082.1"/>
    </source>
</evidence>
<feature type="compositionally biased region" description="Basic and acidic residues" evidence="2">
    <location>
        <begin position="41"/>
        <end position="51"/>
    </location>
</feature>